<evidence type="ECO:0000256" key="1">
    <source>
        <dbReference type="SAM" id="Phobius"/>
    </source>
</evidence>
<dbReference type="OrthoDB" id="7298274at2759"/>
<reference evidence="3" key="1">
    <citation type="submission" date="2025-08" db="UniProtKB">
        <authorList>
            <consortium name="RefSeq"/>
        </authorList>
    </citation>
    <scope>IDENTIFICATION</scope>
    <source>
        <tissue evidence="3">Silk gland</tissue>
    </source>
</reference>
<sequence>MTSLNEQIEHPSFFWNCLALQDDCPFYSSIDPKLYYFAVGLTCIYAAFFVIILADLQFYWSLDGLQQKIDYYSNLVRKKVRRVQMNQQRLVSTQERTEKQLKRSRQSTGIITGLRGTLSMDETPTHSLLAICENETTKYPTYCSSQHAIEF</sequence>
<dbReference type="AlphaFoldDB" id="A0A6J2JCK4"/>
<name>A0A6J2JCK4_BOMMA</name>
<accession>A0A6J2JCK4</accession>
<keyword evidence="1" id="KW-0812">Transmembrane</keyword>
<protein>
    <submittedName>
        <fullName evidence="3">Uncharacterized protein LOC114240761</fullName>
    </submittedName>
</protein>
<dbReference type="Proteomes" id="UP000504629">
    <property type="component" value="Unplaced"/>
</dbReference>
<dbReference type="GeneID" id="114240761"/>
<gene>
    <name evidence="3" type="primary">LOC114240761</name>
</gene>
<evidence type="ECO:0000313" key="3">
    <source>
        <dbReference type="RefSeq" id="XP_028027230.1"/>
    </source>
</evidence>
<dbReference type="KEGG" id="bman:114240761"/>
<dbReference type="SMR" id="A0A6J2JCK4"/>
<keyword evidence="1" id="KW-1133">Transmembrane helix</keyword>
<keyword evidence="1" id="KW-0472">Membrane</keyword>
<feature type="transmembrane region" description="Helical" evidence="1">
    <location>
        <begin position="35"/>
        <end position="60"/>
    </location>
</feature>
<keyword evidence="2" id="KW-1185">Reference proteome</keyword>
<evidence type="ECO:0000313" key="2">
    <source>
        <dbReference type="Proteomes" id="UP000504629"/>
    </source>
</evidence>
<dbReference type="RefSeq" id="XP_028027230.1">
    <property type="nucleotide sequence ID" value="XM_028171429.1"/>
</dbReference>
<proteinExistence type="predicted"/>
<organism evidence="2 3">
    <name type="scientific">Bombyx mandarina</name>
    <name type="common">Wild silk moth</name>
    <name type="synonym">Wild silkworm</name>
    <dbReference type="NCBI Taxonomy" id="7092"/>
    <lineage>
        <taxon>Eukaryota</taxon>
        <taxon>Metazoa</taxon>
        <taxon>Ecdysozoa</taxon>
        <taxon>Arthropoda</taxon>
        <taxon>Hexapoda</taxon>
        <taxon>Insecta</taxon>
        <taxon>Pterygota</taxon>
        <taxon>Neoptera</taxon>
        <taxon>Endopterygota</taxon>
        <taxon>Lepidoptera</taxon>
        <taxon>Glossata</taxon>
        <taxon>Ditrysia</taxon>
        <taxon>Bombycoidea</taxon>
        <taxon>Bombycidae</taxon>
        <taxon>Bombycinae</taxon>
        <taxon>Bombyx</taxon>
    </lineage>
</organism>